<organism evidence="1 2">
    <name type="scientific">Bacillus mycoides</name>
    <dbReference type="NCBI Taxonomy" id="1405"/>
    <lineage>
        <taxon>Bacteria</taxon>
        <taxon>Bacillati</taxon>
        <taxon>Bacillota</taxon>
        <taxon>Bacilli</taxon>
        <taxon>Bacillales</taxon>
        <taxon>Bacillaceae</taxon>
        <taxon>Bacillus</taxon>
        <taxon>Bacillus cereus group</taxon>
    </lineage>
</organism>
<protein>
    <submittedName>
        <fullName evidence="1">Uncharacterized protein</fullName>
    </submittedName>
</protein>
<dbReference type="AlphaFoldDB" id="A0A1D3MXC0"/>
<dbReference type="EMBL" id="LXLX01000102">
    <property type="protein sequence ID" value="OFD87060.1"/>
    <property type="molecule type" value="Genomic_DNA"/>
</dbReference>
<dbReference type="RefSeq" id="WP_070147155.1">
    <property type="nucleotide sequence ID" value="NZ_FMJF01000058.1"/>
</dbReference>
<dbReference type="Proteomes" id="UP000175835">
    <property type="component" value="Unassembled WGS sequence"/>
</dbReference>
<reference evidence="1 2" key="1">
    <citation type="submission" date="2016-05" db="EMBL/GenBank/DDBJ databases">
        <title>Bacillus thuringiensis and Bacillus weihenstephanensis as novel biocontrol agents of wilt causing Verticillium species.</title>
        <authorList>
            <person name="Hollensteiner J."/>
            <person name="Wemheuer F."/>
            <person name="Harting R."/>
            <person name="Kolarzyk A."/>
            <person name="Diaz-Valerio S."/>
            <person name="Poehlein A."/>
            <person name="Brzuszkiewicz E."/>
            <person name="Nesemann K."/>
            <person name="Braus-Stromeyer S."/>
            <person name="Braus G."/>
            <person name="Daniel R."/>
            <person name="Liesegang H."/>
        </authorList>
    </citation>
    <scope>NUCLEOTIDE SEQUENCE [LARGE SCALE GENOMIC DNA]</scope>
    <source>
        <strain evidence="1 2">GOE11</strain>
    </source>
</reference>
<name>A0A1D3MXC0_BACMY</name>
<evidence type="ECO:0000313" key="2">
    <source>
        <dbReference type="Proteomes" id="UP000175835"/>
    </source>
</evidence>
<proteinExistence type="predicted"/>
<sequence length="62" mass="7336">MERKITNMMRDLKFLMKHGQVGIDLTDLRYQKLLCSAVEATGRNYSIDVRKQDESTLYLQLR</sequence>
<evidence type="ECO:0000313" key="1">
    <source>
        <dbReference type="EMBL" id="OFD87060.1"/>
    </source>
</evidence>
<comment type="caution">
    <text evidence="1">The sequence shown here is derived from an EMBL/GenBank/DDBJ whole genome shotgun (WGS) entry which is preliminary data.</text>
</comment>
<accession>A0A1D3MXC0</accession>
<gene>
    <name evidence="1" type="ORF">BWGOE11_57570</name>
</gene>